<dbReference type="Pfam" id="PF17765">
    <property type="entry name" value="MLTR_LBD"/>
    <property type="match status" value="1"/>
</dbReference>
<dbReference type="PROSITE" id="PS50943">
    <property type="entry name" value="HTH_CROC1"/>
    <property type="match status" value="1"/>
</dbReference>
<gene>
    <name evidence="2" type="ORF">Kpho02_19960</name>
</gene>
<evidence type="ECO:0000313" key="3">
    <source>
        <dbReference type="Proteomes" id="UP001165041"/>
    </source>
</evidence>
<dbReference type="Proteomes" id="UP001165041">
    <property type="component" value="Unassembled WGS sequence"/>
</dbReference>
<organism evidence="2 3">
    <name type="scientific">Kitasatospora phosalacinea</name>
    <dbReference type="NCBI Taxonomy" id="2065"/>
    <lineage>
        <taxon>Bacteria</taxon>
        <taxon>Bacillati</taxon>
        <taxon>Actinomycetota</taxon>
        <taxon>Actinomycetes</taxon>
        <taxon>Kitasatosporales</taxon>
        <taxon>Streptomycetaceae</taxon>
        <taxon>Kitasatospora</taxon>
    </lineage>
</organism>
<dbReference type="RefSeq" id="WP_285735570.1">
    <property type="nucleotide sequence ID" value="NZ_BSSA01000005.1"/>
</dbReference>
<accession>A0A9W6Q4J7</accession>
<reference evidence="2" key="1">
    <citation type="submission" date="2023-02" db="EMBL/GenBank/DDBJ databases">
        <title>Kitasatospora phosalacinea NBRC 14627.</title>
        <authorList>
            <person name="Ichikawa N."/>
            <person name="Sato H."/>
            <person name="Tonouchi N."/>
        </authorList>
    </citation>
    <scope>NUCLEOTIDE SEQUENCE</scope>
    <source>
        <strain evidence="2">NBRC 14627</strain>
    </source>
</reference>
<comment type="caution">
    <text evidence="2">The sequence shown here is derived from an EMBL/GenBank/DDBJ whole genome shotgun (WGS) entry which is preliminary data.</text>
</comment>
<sequence length="288" mass="30885">MPETPLGAFLRARRVRLVPSEAGVAASGRRRTPGLRREEVAARAGISPDYYARLEQGRQRVPTGPVLDGIADALHLADAERAYLHRLAGGRPVREREGDRAGRAAVSASTLALLDTLDAAPAFVTGPTFDLLAWNRPAALLMAEPARRPPHERNLLWQVFCCPYGSRSADNHAPDRSIGADLVASLRAHHVDRPADRALADLVGRFSAASPAFAALWSQHRAGPPGPGRLHVRHPALDTEVLEYTVLALPEPGRYVFACLAPPGSRAREAFAAAHRTGEPAAPSPGRP</sequence>
<dbReference type="SUPFAM" id="SSF47413">
    <property type="entry name" value="lambda repressor-like DNA-binding domains"/>
    <property type="match status" value="1"/>
</dbReference>
<protein>
    <submittedName>
        <fullName evidence="2">Transcriptional regulator</fullName>
    </submittedName>
</protein>
<dbReference type="InterPro" id="IPR001387">
    <property type="entry name" value="Cro/C1-type_HTH"/>
</dbReference>
<dbReference type="PANTHER" id="PTHR35010:SF2">
    <property type="entry name" value="BLL4672 PROTEIN"/>
    <property type="match status" value="1"/>
</dbReference>
<dbReference type="EMBL" id="BSSA01000005">
    <property type="protein sequence ID" value="GLW69697.1"/>
    <property type="molecule type" value="Genomic_DNA"/>
</dbReference>
<dbReference type="Pfam" id="PF13560">
    <property type="entry name" value="HTH_31"/>
    <property type="match status" value="1"/>
</dbReference>
<dbReference type="GO" id="GO:0003677">
    <property type="term" value="F:DNA binding"/>
    <property type="evidence" value="ECO:0007669"/>
    <property type="project" value="InterPro"/>
</dbReference>
<dbReference type="AlphaFoldDB" id="A0A9W6Q4J7"/>
<dbReference type="InterPro" id="IPR041413">
    <property type="entry name" value="MLTR_LBD"/>
</dbReference>
<dbReference type="PANTHER" id="PTHR35010">
    <property type="entry name" value="BLL4672 PROTEIN-RELATED"/>
    <property type="match status" value="1"/>
</dbReference>
<dbReference type="Gene3D" id="1.10.260.40">
    <property type="entry name" value="lambda repressor-like DNA-binding domains"/>
    <property type="match status" value="1"/>
</dbReference>
<dbReference type="Gene3D" id="3.30.450.180">
    <property type="match status" value="1"/>
</dbReference>
<dbReference type="InterPro" id="IPR010982">
    <property type="entry name" value="Lambda_DNA-bd_dom_sf"/>
</dbReference>
<dbReference type="CDD" id="cd00093">
    <property type="entry name" value="HTH_XRE"/>
    <property type="match status" value="1"/>
</dbReference>
<evidence type="ECO:0000259" key="1">
    <source>
        <dbReference type="PROSITE" id="PS50943"/>
    </source>
</evidence>
<name>A0A9W6Q4J7_9ACTN</name>
<evidence type="ECO:0000313" key="2">
    <source>
        <dbReference type="EMBL" id="GLW69697.1"/>
    </source>
</evidence>
<feature type="domain" description="HTH cro/C1-type" evidence="1">
    <location>
        <begin position="34"/>
        <end position="81"/>
    </location>
</feature>
<proteinExistence type="predicted"/>
<dbReference type="SMART" id="SM00530">
    <property type="entry name" value="HTH_XRE"/>
    <property type="match status" value="1"/>
</dbReference>